<feature type="transmembrane region" description="Helical" evidence="6">
    <location>
        <begin position="303"/>
        <end position="325"/>
    </location>
</feature>
<evidence type="ECO:0000313" key="8">
    <source>
        <dbReference type="Proteomes" id="UP000183898"/>
    </source>
</evidence>
<keyword evidence="6" id="KW-0813">Transport</keyword>
<dbReference type="NCBIfam" id="NF007111">
    <property type="entry name" value="PRK09560.1"/>
    <property type="match status" value="1"/>
</dbReference>
<dbReference type="InterPro" id="IPR004670">
    <property type="entry name" value="NhaA"/>
</dbReference>
<evidence type="ECO:0000256" key="3">
    <source>
        <dbReference type="ARBA" id="ARBA00022692"/>
    </source>
</evidence>
<dbReference type="PANTHER" id="PTHR30341:SF0">
    <property type="entry name" value="NA(+)_H(+) ANTIPORTER NHAA"/>
    <property type="match status" value="1"/>
</dbReference>
<feature type="transmembrane region" description="Helical" evidence="6">
    <location>
        <begin position="341"/>
        <end position="363"/>
    </location>
</feature>
<keyword evidence="5 6" id="KW-0472">Membrane</keyword>
<feature type="transmembrane region" description="Helical" evidence="6">
    <location>
        <begin position="106"/>
        <end position="125"/>
    </location>
</feature>
<comment type="similarity">
    <text evidence="6">Belongs to the NhaA Na(+)/H(+) (TC 2.A.33) antiporter family.</text>
</comment>
<dbReference type="AlphaFoldDB" id="A0A1H8N9K3"/>
<comment type="catalytic activity">
    <reaction evidence="6">
        <text>Na(+)(in) + 2 H(+)(out) = Na(+)(out) + 2 H(+)(in)</text>
        <dbReference type="Rhea" id="RHEA:29251"/>
        <dbReference type="ChEBI" id="CHEBI:15378"/>
        <dbReference type="ChEBI" id="CHEBI:29101"/>
    </reaction>
</comment>
<keyword evidence="6" id="KW-0915">Sodium</keyword>
<dbReference type="HAMAP" id="MF_01844">
    <property type="entry name" value="NhaA"/>
    <property type="match status" value="1"/>
</dbReference>
<keyword evidence="4 6" id="KW-1133">Transmembrane helix</keyword>
<reference evidence="7 8" key="1">
    <citation type="submission" date="2016-10" db="EMBL/GenBank/DDBJ databases">
        <authorList>
            <person name="de Groot N.N."/>
        </authorList>
    </citation>
    <scope>NUCLEOTIDE SEQUENCE [LARGE SCALE GENOMIC DNA]</scope>
    <source>
        <strain evidence="7 8">Nl18</strain>
    </source>
</reference>
<gene>
    <name evidence="6" type="primary">nhaA</name>
    <name evidence="7" type="ORF">SAMN05216404_11575</name>
</gene>
<evidence type="ECO:0000256" key="4">
    <source>
        <dbReference type="ARBA" id="ARBA00022989"/>
    </source>
</evidence>
<dbReference type="InterPro" id="IPR023171">
    <property type="entry name" value="Na/H_antiporter_dom_sf"/>
</dbReference>
<evidence type="ECO:0000256" key="1">
    <source>
        <dbReference type="ARBA" id="ARBA00004429"/>
    </source>
</evidence>
<dbReference type="GO" id="GO:0005886">
    <property type="term" value="C:plasma membrane"/>
    <property type="evidence" value="ECO:0007669"/>
    <property type="project" value="UniProtKB-SubCell"/>
</dbReference>
<sequence>MQQSTPPRGVKSSGHRIKSALREFISSQASGGLVLMGVALLALVVANSPAAPTYFEVLESHVLGLSVMHWINDALMSLFFLLVGLEIKREFLDGQLKTWPDRALPGVAALGGMLVPALIYIAFNWSTPETLRGWAIPSATDIAFALGVLALLGSRVPVSLKVFLTALAILDDLAAVVIIAIFYTTQLSWPHLLAAFTVLVILNVLGRSGVKPLSIYLGLGLVLWFFVLKSGVHATLAGVALAMMIPIGTPEGRPSEAESPLLRLEHSLHPWVTFLIVPIFGFANAGVSFAGMSASVLLTPVPLGIALGLFIGKQLGVFLFAWAAIRANLAQLPAGSTWPQLYGVAMLCGIGFTMSLFIGLLAFPTAPELQAGVKVGVLFGSLFSGLTGAALLIAWTTATTQTKRNENVGSI</sequence>
<feature type="transmembrane region" description="Helical" evidence="6">
    <location>
        <begin position="131"/>
        <end position="152"/>
    </location>
</feature>
<keyword evidence="6" id="KW-0739">Sodium transport</keyword>
<organism evidence="7 8">
    <name type="scientific">Nitrosospira multiformis</name>
    <dbReference type="NCBI Taxonomy" id="1231"/>
    <lineage>
        <taxon>Bacteria</taxon>
        <taxon>Pseudomonadati</taxon>
        <taxon>Pseudomonadota</taxon>
        <taxon>Betaproteobacteria</taxon>
        <taxon>Nitrosomonadales</taxon>
        <taxon>Nitrosomonadaceae</taxon>
        <taxon>Nitrosospira</taxon>
    </lineage>
</organism>
<dbReference type="EMBL" id="FOCT01000015">
    <property type="protein sequence ID" value="SEO26232.1"/>
    <property type="molecule type" value="Genomic_DNA"/>
</dbReference>
<protein>
    <recommendedName>
        <fullName evidence="6">Na(+)/H(+) antiporter NhaA</fullName>
    </recommendedName>
    <alternativeName>
        <fullName evidence="6">Sodium/proton antiporter NhaA</fullName>
    </alternativeName>
</protein>
<dbReference type="RefSeq" id="WP_074748781.1">
    <property type="nucleotide sequence ID" value="NZ_FOCT01000015.1"/>
</dbReference>
<dbReference type="Gene3D" id="1.20.1530.10">
    <property type="entry name" value="Na+/H+ antiporter like domain"/>
    <property type="match status" value="1"/>
</dbReference>
<comment type="subcellular location">
    <subcellularLocation>
        <location evidence="1">Cell inner membrane</location>
        <topology evidence="1">Multi-pass membrane protein</topology>
    </subcellularLocation>
    <subcellularLocation>
        <location evidence="6">Cell membrane</location>
        <topology evidence="6">Multi-pass membrane protein</topology>
    </subcellularLocation>
</comment>
<feature type="transmembrane region" description="Helical" evidence="6">
    <location>
        <begin position="21"/>
        <end position="47"/>
    </location>
</feature>
<comment type="function">
    <text evidence="6">Na(+)/H(+) antiporter that extrudes sodium in exchange for external protons.</text>
</comment>
<dbReference type="NCBIfam" id="TIGR00773">
    <property type="entry name" value="NhaA"/>
    <property type="match status" value="1"/>
</dbReference>
<feature type="transmembrane region" description="Helical" evidence="6">
    <location>
        <begin position="164"/>
        <end position="183"/>
    </location>
</feature>
<evidence type="ECO:0000256" key="6">
    <source>
        <dbReference type="HAMAP-Rule" id="MF_01844"/>
    </source>
</evidence>
<proteinExistence type="inferred from homology"/>
<dbReference type="Proteomes" id="UP000183898">
    <property type="component" value="Unassembled WGS sequence"/>
</dbReference>
<feature type="transmembrane region" description="Helical" evidence="6">
    <location>
        <begin position="67"/>
        <end position="85"/>
    </location>
</feature>
<dbReference type="GO" id="GO:0006885">
    <property type="term" value="P:regulation of pH"/>
    <property type="evidence" value="ECO:0007669"/>
    <property type="project" value="UniProtKB-UniRule"/>
</dbReference>
<evidence type="ECO:0000256" key="2">
    <source>
        <dbReference type="ARBA" id="ARBA00022475"/>
    </source>
</evidence>
<keyword evidence="6" id="KW-0050">Antiport</keyword>
<keyword evidence="6" id="KW-0406">Ion transport</keyword>
<name>A0A1H8N9K3_9PROT</name>
<accession>A0A1H8N9K3</accession>
<keyword evidence="2 6" id="KW-1003">Cell membrane</keyword>
<dbReference type="PANTHER" id="PTHR30341">
    <property type="entry name" value="SODIUM ION/PROTON ANTIPORTER NHAA-RELATED"/>
    <property type="match status" value="1"/>
</dbReference>
<dbReference type="Pfam" id="PF06965">
    <property type="entry name" value="Na_H_antiport_1"/>
    <property type="match status" value="1"/>
</dbReference>
<evidence type="ECO:0000313" key="7">
    <source>
        <dbReference type="EMBL" id="SEO26232.1"/>
    </source>
</evidence>
<dbReference type="GO" id="GO:0015385">
    <property type="term" value="F:sodium:proton antiporter activity"/>
    <property type="evidence" value="ECO:0007669"/>
    <property type="project" value="UniProtKB-UniRule"/>
</dbReference>
<feature type="transmembrane region" description="Helical" evidence="6">
    <location>
        <begin position="268"/>
        <end position="291"/>
    </location>
</feature>
<dbReference type="NCBIfam" id="NF007112">
    <property type="entry name" value="PRK09561.1"/>
    <property type="match status" value="1"/>
</dbReference>
<feature type="transmembrane region" description="Helical" evidence="6">
    <location>
        <begin position="215"/>
        <end position="248"/>
    </location>
</feature>
<feature type="transmembrane region" description="Helical" evidence="6">
    <location>
        <begin position="189"/>
        <end position="206"/>
    </location>
</feature>
<keyword evidence="3 6" id="KW-0812">Transmembrane</keyword>
<evidence type="ECO:0000256" key="5">
    <source>
        <dbReference type="ARBA" id="ARBA00023136"/>
    </source>
</evidence>
<feature type="transmembrane region" description="Helical" evidence="6">
    <location>
        <begin position="375"/>
        <end position="395"/>
    </location>
</feature>